<dbReference type="AlphaFoldDB" id="A0A843U3V2"/>
<proteinExistence type="predicted"/>
<protein>
    <submittedName>
        <fullName evidence="2">Uncharacterized protein</fullName>
    </submittedName>
</protein>
<evidence type="ECO:0000313" key="3">
    <source>
        <dbReference type="Proteomes" id="UP000652761"/>
    </source>
</evidence>
<dbReference type="Proteomes" id="UP000652761">
    <property type="component" value="Unassembled WGS sequence"/>
</dbReference>
<evidence type="ECO:0000313" key="2">
    <source>
        <dbReference type="EMBL" id="MQL76344.1"/>
    </source>
</evidence>
<accession>A0A843U3V2</accession>
<dbReference type="EMBL" id="NMUH01000293">
    <property type="protein sequence ID" value="MQL76344.1"/>
    <property type="molecule type" value="Genomic_DNA"/>
</dbReference>
<gene>
    <name evidence="2" type="ORF">Taro_008731</name>
</gene>
<name>A0A843U3V2_COLES</name>
<sequence>MDGPEDEGPEEEALAEEDEAGGASEGGGGGGIDGRRQRQQKHLEADLGACFVKLWRLAGCYSALKAGDGGLLNLGAARACARAKQEGGAALEHVCLHGELRWPASWAVQEATEPVSGGAKRMQKPAAVRWRSKLGSGGLALVCVWRAPGSADLSLRGSTMCVKQHRLAGVCYVRWLRWTAGRRRGSELESFGGFFCCWFELWRISSFICFFCKEQGRVVLDLHKEWNMEIGLDL</sequence>
<keyword evidence="3" id="KW-1185">Reference proteome</keyword>
<comment type="caution">
    <text evidence="2">The sequence shown here is derived from an EMBL/GenBank/DDBJ whole genome shotgun (WGS) entry which is preliminary data.</text>
</comment>
<organism evidence="2 3">
    <name type="scientific">Colocasia esculenta</name>
    <name type="common">Wild taro</name>
    <name type="synonym">Arum esculentum</name>
    <dbReference type="NCBI Taxonomy" id="4460"/>
    <lineage>
        <taxon>Eukaryota</taxon>
        <taxon>Viridiplantae</taxon>
        <taxon>Streptophyta</taxon>
        <taxon>Embryophyta</taxon>
        <taxon>Tracheophyta</taxon>
        <taxon>Spermatophyta</taxon>
        <taxon>Magnoliopsida</taxon>
        <taxon>Liliopsida</taxon>
        <taxon>Araceae</taxon>
        <taxon>Aroideae</taxon>
        <taxon>Colocasieae</taxon>
        <taxon>Colocasia</taxon>
    </lineage>
</organism>
<feature type="region of interest" description="Disordered" evidence="1">
    <location>
        <begin position="1"/>
        <end position="38"/>
    </location>
</feature>
<evidence type="ECO:0000256" key="1">
    <source>
        <dbReference type="SAM" id="MobiDB-lite"/>
    </source>
</evidence>
<reference evidence="2" key="1">
    <citation type="submission" date="2017-07" db="EMBL/GenBank/DDBJ databases">
        <title>Taro Niue Genome Assembly and Annotation.</title>
        <authorList>
            <person name="Atibalentja N."/>
            <person name="Keating K."/>
            <person name="Fields C.J."/>
        </authorList>
    </citation>
    <scope>NUCLEOTIDE SEQUENCE</scope>
    <source>
        <strain evidence="2">Niue_2</strain>
        <tissue evidence="2">Leaf</tissue>
    </source>
</reference>
<feature type="compositionally biased region" description="Gly residues" evidence="1">
    <location>
        <begin position="23"/>
        <end position="32"/>
    </location>
</feature>
<feature type="compositionally biased region" description="Acidic residues" evidence="1">
    <location>
        <begin position="1"/>
        <end position="20"/>
    </location>
</feature>